<keyword evidence="17 21" id="KW-0170">Cobalt</keyword>
<keyword evidence="13 21" id="KW-0479">Metal-binding</keyword>
<dbReference type="PROSITE" id="PS51332">
    <property type="entry name" value="B12_BINDING"/>
    <property type="match status" value="1"/>
</dbReference>
<dbReference type="GO" id="GO:0008270">
    <property type="term" value="F:zinc ion binding"/>
    <property type="evidence" value="ECO:0007669"/>
    <property type="project" value="UniProtKB-UniRule"/>
</dbReference>
<evidence type="ECO:0000256" key="18">
    <source>
        <dbReference type="ARBA" id="ARBA00025552"/>
    </source>
</evidence>
<dbReference type="Gene3D" id="3.10.196.10">
    <property type="entry name" value="Vitamin B12-dependent methionine synthase, activation domain"/>
    <property type="match status" value="2"/>
</dbReference>
<comment type="similarity">
    <text evidence="5">Belongs to the vitamin-B12 dependent methionine synthase family.</text>
</comment>
<comment type="domain">
    <text evidence="21">Modular enzyme with four functionally distinct domains. The isolated Hcy-binding domain catalyzes methyl transfer from free methylcobalamin to homocysteine. The Hcy-binding domain in association with the pterin-binding domain catalyzes the methylation of cob(I)alamin by methyltetrahydrofolate and the methylation of homocysteine. The B12-binding domain binds the cofactor. The AdoMet activation domain binds S-adenosyl-L-methionine. Under aerobic conditions cob(I)alamin can be converted to inactive cob(II)alamin. Reductive methylation by S-adenosyl-L-methionine and flavodoxin regenerates methylcobalamin.</text>
</comment>
<dbReference type="FunFam" id="3.20.20.330:FF:000001">
    <property type="entry name" value="Methionine synthase"/>
    <property type="match status" value="1"/>
</dbReference>
<feature type="binding site" evidence="23">
    <location>
        <position position="1211"/>
    </location>
    <ligand>
        <name>S-adenosyl-L-methionine</name>
        <dbReference type="ChEBI" id="CHEBI:59789"/>
    </ligand>
</feature>
<dbReference type="InterPro" id="IPR006158">
    <property type="entry name" value="Cobalamin-bd"/>
</dbReference>
<feature type="binding site" evidence="22 24">
    <location>
        <position position="319"/>
    </location>
    <ligand>
        <name>Zn(2+)</name>
        <dbReference type="ChEBI" id="CHEBI:29105"/>
    </ligand>
</feature>
<dbReference type="CDD" id="cd00740">
    <property type="entry name" value="MeTr"/>
    <property type="match status" value="1"/>
</dbReference>
<evidence type="ECO:0000256" key="14">
    <source>
        <dbReference type="ARBA" id="ARBA00022737"/>
    </source>
</evidence>
<evidence type="ECO:0000256" key="10">
    <source>
        <dbReference type="ARBA" id="ARBA00022628"/>
    </source>
</evidence>
<dbReference type="InterPro" id="IPR011005">
    <property type="entry name" value="Dihydropteroate_synth-like_sf"/>
</dbReference>
<evidence type="ECO:0000256" key="12">
    <source>
        <dbReference type="ARBA" id="ARBA00022691"/>
    </source>
</evidence>
<protein>
    <recommendedName>
        <fullName evidence="7 20">Methionine synthase</fullName>
        <ecNumber evidence="6 20">2.1.1.13</ecNumber>
    </recommendedName>
    <alternativeName>
        <fullName evidence="19 21">5-methyltetrahydrofolate--homocysteine methyltransferase</fullName>
    </alternativeName>
</protein>
<organism evidence="30 31">
    <name type="scientific">Candidatus Thermofonsia Clade 3 bacterium</name>
    <dbReference type="NCBI Taxonomy" id="2364212"/>
    <lineage>
        <taxon>Bacteria</taxon>
        <taxon>Bacillati</taxon>
        <taxon>Chloroflexota</taxon>
        <taxon>Candidatus Thermofontia</taxon>
        <taxon>Candidatus Thermofonsia Clade 3</taxon>
    </lineage>
</organism>
<dbReference type="InterPro" id="IPR003759">
    <property type="entry name" value="Cbl-bd_cap"/>
</dbReference>
<comment type="caution">
    <text evidence="30">The sequence shown here is derived from an EMBL/GenBank/DDBJ whole genome shotgun (WGS) entry which is preliminary data.</text>
</comment>
<comment type="cofactor">
    <cofactor evidence="3 21 22">
        <name>methylcob(III)alamin</name>
        <dbReference type="ChEBI" id="CHEBI:28115"/>
    </cofactor>
</comment>
<evidence type="ECO:0000256" key="22">
    <source>
        <dbReference type="PIRSR" id="PIRSR000381-1"/>
    </source>
</evidence>
<feature type="domain" description="AdoMet activation" evidence="27">
    <location>
        <begin position="936"/>
        <end position="1301"/>
    </location>
</feature>
<dbReference type="SUPFAM" id="SSF56507">
    <property type="entry name" value="Methionine synthase activation domain-like"/>
    <property type="match status" value="1"/>
</dbReference>
<feature type="domain" description="B12-binding" evidence="28">
    <location>
        <begin position="785"/>
        <end position="920"/>
    </location>
</feature>
<feature type="domain" description="Hcy-binding" evidence="25">
    <location>
        <begin position="12"/>
        <end position="334"/>
    </location>
</feature>
<evidence type="ECO:0000256" key="2">
    <source>
        <dbReference type="ARBA" id="ARBA00001947"/>
    </source>
</evidence>
<dbReference type="GO" id="GO:0005829">
    <property type="term" value="C:cytosol"/>
    <property type="evidence" value="ECO:0007669"/>
    <property type="project" value="TreeGrafter"/>
</dbReference>
<evidence type="ECO:0000259" key="25">
    <source>
        <dbReference type="PROSITE" id="PS50970"/>
    </source>
</evidence>
<evidence type="ECO:0000256" key="23">
    <source>
        <dbReference type="PIRSR" id="PIRSR000381-2"/>
    </source>
</evidence>
<comment type="function">
    <text evidence="18 21">Catalyzes the transfer of a methyl group from methyl-cobalamin to homocysteine, yielding enzyme-bound cob(I)alamin and methionine. Subsequently, remethylates the cofactor using methyltetrahydrofolate.</text>
</comment>
<dbReference type="PROSITE" id="PS50970">
    <property type="entry name" value="HCY"/>
    <property type="match status" value="1"/>
</dbReference>
<evidence type="ECO:0000256" key="16">
    <source>
        <dbReference type="ARBA" id="ARBA00023167"/>
    </source>
</evidence>
<dbReference type="InterPro" id="IPR036724">
    <property type="entry name" value="Cobalamin-bd_sf"/>
</dbReference>
<keyword evidence="12 21" id="KW-0949">S-adenosyl-L-methionine</keyword>
<comment type="catalytic activity">
    <reaction evidence="1 21">
        <text>(6S)-5-methyl-5,6,7,8-tetrahydrofolate + L-homocysteine = (6S)-5,6,7,8-tetrahydrofolate + L-methionine</text>
        <dbReference type="Rhea" id="RHEA:11172"/>
        <dbReference type="ChEBI" id="CHEBI:18608"/>
        <dbReference type="ChEBI" id="CHEBI:57453"/>
        <dbReference type="ChEBI" id="CHEBI:57844"/>
        <dbReference type="ChEBI" id="CHEBI:58199"/>
        <dbReference type="EC" id="2.1.1.13"/>
    </reaction>
</comment>
<gene>
    <name evidence="30" type="ORF">CUN48_01030</name>
</gene>
<evidence type="ECO:0000256" key="11">
    <source>
        <dbReference type="ARBA" id="ARBA00022679"/>
    </source>
</evidence>
<sequence>MSSELAAAPIPKPPLVELLERRILVLDGAMGTMIQRYRLQEEDYRGERFREHPVELKNNNEALNLTRPEIILDIHRQYLEAGADIIETNTFNAQAISMADFDMADPALIREINLAAARLARQVADEFTRRDPSRPRYVAGALGPMNRTLSLSPDVNDPGYRAVTFDQVMQAYYDQAKALIEGGVDLLLPETTFDTLNLKAALFAIQKLFAEGVRRVPVMASVTITDQSGRTLSGQTVEAFWASIHRAPLISMGINCALGPDEMRPYIEAMAKITQTYVSCYPNAGLPNAFGGYDMTPQRFADAVGEFAQEGWVNVIGGCCGTTPDHIAAVREAIKGARPHVRNRPTNRTYFSGLELLAIGDAQDASNPTGGPSPLSASNSPFLLIGERTNVTGSPKFAKLIREGKFEEALGVARQQVENGANILDVNFDEGMLDSEACMTKFLNLLMAEPDIARVPIMIDSSKWSVIEAGLKCVQGKCIVNSISLKEGEAVFKQHAEIIKRFGAGVVVMAFDERGQADTFERKIEICKRAYDILVHEVGFPPEDIIFDPNVLTVATGIEAHNNYAVDFIRATRWIKENLPGAKVSGGISNISFSFRGNNKVREAMHSAFLYHAIRAGLDMGIVNAGQLAVYDDIPKDLLEHVEDVLLNRRPDATERLIAFAQAMKQSEEASPGASSSDGQPAAGWRTLDVDKRLEYALVNGIADFIEADVLEALARYGKPLAVIEGPLMAGMNVVGDLFGAGKMFLPQVVKSARVMKKAVAVLEPYIKSEQPAAAAAAAREKASKARIVLATVKGDVHDIGKNIVGVVLGCNNYEVHDLGVMVPAEKILKTAREIGADMIGLSGLITPSLDEMVHVAREMQREGFTLPLLIGGATTSKAHTALKIAPAYAQPVVHVLDASRAVGVVGALASADLRDAFIKQNAEEQEKLRRQFAGKGDRRPLLSLAEARRRRFRWTPESHDFASEPAFIGVRVIEPAHISLRELADYIDWTPFFRTWELAGRFPDILNDPVVGDQARKLYEDAQALLKRLIQADLTHRANTHRRGHAELSADPSPRVTARGVYGLFPANSVGDDIEVYADESRATVLTTFHTLRQQHDKSGEAAKDGIPNAQAALHRCNLALADFVAPKESGVVDYIGAFAVSIHGAQELADAFKAAGDDYSAILVEALADRLAEAFAERLHKQVRDDMGYGLGEQLTNDDLIAEKYRGIRPAPGYPACPDHSEKRLIWALLEVEKHTGATLTDSCAMLPASSVSGWYFFHPQARYFGVGKIGRDQVEDYARRKGMSIEEAERWLRPNLDD</sequence>
<keyword evidence="15 21" id="KW-0862">Zinc</keyword>
<feature type="binding site" evidence="22 24">
    <location>
        <position position="256"/>
    </location>
    <ligand>
        <name>Zn(2+)</name>
        <dbReference type="ChEBI" id="CHEBI:29105"/>
    </ligand>
</feature>
<dbReference type="Proteomes" id="UP000230790">
    <property type="component" value="Unassembled WGS sequence"/>
</dbReference>
<evidence type="ECO:0000256" key="9">
    <source>
        <dbReference type="ARBA" id="ARBA00022605"/>
    </source>
</evidence>
<feature type="binding site" evidence="23">
    <location>
        <position position="899"/>
    </location>
    <ligand>
        <name>methylcob(III)alamin</name>
        <dbReference type="ChEBI" id="CHEBI:28115"/>
    </ligand>
</feature>
<comment type="pathway">
    <text evidence="4 21">Amino-acid biosynthesis; L-methionine biosynthesis via de novo pathway; L-methionine from L-homocysteine (MetH route): step 1/1.</text>
</comment>
<dbReference type="SUPFAM" id="SSF82282">
    <property type="entry name" value="Homocysteine S-methyltransferase"/>
    <property type="match status" value="1"/>
</dbReference>
<dbReference type="InterPro" id="IPR033706">
    <property type="entry name" value="Met_synthase_B12-bd"/>
</dbReference>
<keyword evidence="11 21" id="KW-0808">Transferase</keyword>
<evidence type="ECO:0000256" key="5">
    <source>
        <dbReference type="ARBA" id="ARBA00010398"/>
    </source>
</evidence>
<dbReference type="EC" id="2.1.1.13" evidence="6 20"/>
<dbReference type="PIRSF" id="PIRSF000381">
    <property type="entry name" value="MetH"/>
    <property type="match status" value="1"/>
</dbReference>
<keyword evidence="14" id="KW-0677">Repeat</keyword>
<dbReference type="GO" id="GO:0008705">
    <property type="term" value="F:methionine synthase activity"/>
    <property type="evidence" value="ECO:0007669"/>
    <property type="project" value="UniProtKB-UniRule"/>
</dbReference>
<dbReference type="InterPro" id="IPR050554">
    <property type="entry name" value="Met_Synthase/Corrinoid"/>
</dbReference>
<proteinExistence type="inferred from homology"/>
<dbReference type="PROSITE" id="PS50972">
    <property type="entry name" value="PTERIN_BINDING"/>
    <property type="match status" value="1"/>
</dbReference>
<dbReference type="InterPro" id="IPR037010">
    <property type="entry name" value="VitB12-dep_Met_synth_activ_sf"/>
</dbReference>
<dbReference type="Gene3D" id="3.40.50.280">
    <property type="entry name" value="Cobalamin-binding domain"/>
    <property type="match status" value="1"/>
</dbReference>
<dbReference type="InterPro" id="IPR036589">
    <property type="entry name" value="HCY_dom_sf"/>
</dbReference>
<keyword evidence="16 21" id="KW-0486">Methionine biosynthesis</keyword>
<feature type="binding site" evidence="23">
    <location>
        <position position="725"/>
    </location>
    <ligand>
        <name>methylcob(III)alamin</name>
        <dbReference type="ChEBI" id="CHEBI:28115"/>
    </ligand>
</feature>
<dbReference type="GO" id="GO:0046653">
    <property type="term" value="P:tetrahydrofolate metabolic process"/>
    <property type="evidence" value="ECO:0007669"/>
    <property type="project" value="TreeGrafter"/>
</dbReference>
<evidence type="ECO:0000259" key="27">
    <source>
        <dbReference type="PROSITE" id="PS50974"/>
    </source>
</evidence>
<evidence type="ECO:0000256" key="17">
    <source>
        <dbReference type="ARBA" id="ARBA00023285"/>
    </source>
</evidence>
<dbReference type="InterPro" id="IPR036594">
    <property type="entry name" value="Meth_synthase_dom"/>
</dbReference>
<dbReference type="PROSITE" id="PS51337">
    <property type="entry name" value="B12_BINDING_NTER"/>
    <property type="match status" value="1"/>
</dbReference>
<evidence type="ECO:0000256" key="6">
    <source>
        <dbReference type="ARBA" id="ARBA00012032"/>
    </source>
</evidence>
<dbReference type="PANTHER" id="PTHR45833">
    <property type="entry name" value="METHIONINE SYNTHASE"/>
    <property type="match status" value="1"/>
</dbReference>
<reference evidence="30 31" key="1">
    <citation type="submission" date="2017-11" db="EMBL/GenBank/DDBJ databases">
        <title>Evolution of Phototrophy in the Chloroflexi Phylum Driven by Horizontal Gene Transfer.</title>
        <authorList>
            <person name="Ward L.M."/>
            <person name="Hemp J."/>
            <person name="Shih P.M."/>
            <person name="Mcglynn S.E."/>
            <person name="Fischer W."/>
        </authorList>
    </citation>
    <scope>NUCLEOTIDE SEQUENCE [LARGE SCALE GENOMIC DNA]</scope>
    <source>
        <strain evidence="30">JP3_7</strain>
    </source>
</reference>
<feature type="binding site" evidence="22 24">
    <location>
        <position position="320"/>
    </location>
    <ligand>
        <name>Zn(2+)</name>
        <dbReference type="ChEBI" id="CHEBI:29105"/>
    </ligand>
</feature>
<dbReference type="Pfam" id="PF02310">
    <property type="entry name" value="B12-binding"/>
    <property type="match status" value="1"/>
</dbReference>
<dbReference type="PROSITE" id="PS50974">
    <property type="entry name" value="ADOMET_ACTIVATION"/>
    <property type="match status" value="1"/>
</dbReference>
<feature type="binding site" description="axial binding residue" evidence="22">
    <location>
        <position position="798"/>
    </location>
    <ligand>
        <name>methylcob(III)alamin</name>
        <dbReference type="ChEBI" id="CHEBI:28115"/>
    </ligand>
    <ligandPart>
        <name>Co</name>
        <dbReference type="ChEBI" id="CHEBI:27638"/>
    </ligandPart>
</feature>
<dbReference type="Gene3D" id="3.20.20.330">
    <property type="entry name" value="Homocysteine-binding-like domain"/>
    <property type="match status" value="1"/>
</dbReference>
<dbReference type="SUPFAM" id="SSF52242">
    <property type="entry name" value="Cobalamin (vitamin B12)-binding domain"/>
    <property type="match status" value="1"/>
</dbReference>
<dbReference type="InterPro" id="IPR004223">
    <property type="entry name" value="VitB12-dep_Met_synth_activ_dom"/>
</dbReference>
<dbReference type="SUPFAM" id="SSF51717">
    <property type="entry name" value="Dihydropteroate synthetase-like"/>
    <property type="match status" value="1"/>
</dbReference>
<evidence type="ECO:0000313" key="30">
    <source>
        <dbReference type="EMBL" id="PJF48877.1"/>
    </source>
</evidence>
<dbReference type="Pfam" id="PF02574">
    <property type="entry name" value="S-methyl_trans"/>
    <property type="match status" value="1"/>
</dbReference>
<dbReference type="PANTHER" id="PTHR45833:SF1">
    <property type="entry name" value="METHIONINE SYNTHASE"/>
    <property type="match status" value="1"/>
</dbReference>
<dbReference type="FunFam" id="1.10.1240.10:FF:000001">
    <property type="entry name" value="Methionine synthase"/>
    <property type="match status" value="1"/>
</dbReference>
<dbReference type="UniPathway" id="UPA00051">
    <property type="reaction ID" value="UER00081"/>
</dbReference>
<dbReference type="GO" id="GO:0031419">
    <property type="term" value="F:cobalamin binding"/>
    <property type="evidence" value="ECO:0007669"/>
    <property type="project" value="UniProtKB-UniRule"/>
</dbReference>
<dbReference type="GO" id="GO:0032259">
    <property type="term" value="P:methylation"/>
    <property type="evidence" value="ECO:0007669"/>
    <property type="project" value="UniProtKB-KW"/>
</dbReference>
<evidence type="ECO:0000256" key="13">
    <source>
        <dbReference type="ARBA" id="ARBA00022723"/>
    </source>
</evidence>
<dbReference type="NCBIfam" id="TIGR02082">
    <property type="entry name" value="metH"/>
    <property type="match status" value="1"/>
</dbReference>
<feature type="binding site" evidence="23">
    <location>
        <position position="843"/>
    </location>
    <ligand>
        <name>methylcob(III)alamin</name>
        <dbReference type="ChEBI" id="CHEBI:28115"/>
    </ligand>
</feature>
<dbReference type="Gene3D" id="1.10.288.10">
    <property type="entry name" value="Cobalamin-dependent Methionine Synthase, domain 2"/>
    <property type="match status" value="1"/>
</dbReference>
<keyword evidence="8 21" id="KW-0489">Methyltransferase</keyword>
<dbReference type="Pfam" id="PF02607">
    <property type="entry name" value="B12-binding_2"/>
    <property type="match status" value="1"/>
</dbReference>
<evidence type="ECO:0000256" key="7">
    <source>
        <dbReference type="ARBA" id="ARBA00013998"/>
    </source>
</evidence>
<dbReference type="FunFam" id="3.20.20.20:FF:000002">
    <property type="entry name" value="Methionine synthase"/>
    <property type="match status" value="1"/>
</dbReference>
<dbReference type="SUPFAM" id="SSF47644">
    <property type="entry name" value="Methionine synthase domain"/>
    <property type="match status" value="1"/>
</dbReference>
<dbReference type="Pfam" id="PF02965">
    <property type="entry name" value="Met_synt_B12"/>
    <property type="match status" value="2"/>
</dbReference>
<evidence type="ECO:0000256" key="24">
    <source>
        <dbReference type="PROSITE-ProRule" id="PRU00333"/>
    </source>
</evidence>
<dbReference type="InterPro" id="IPR000489">
    <property type="entry name" value="Pterin-binding_dom"/>
</dbReference>
<keyword evidence="9 21" id="KW-0028">Amino-acid biosynthesis</keyword>
<accession>A0A2M8QGF0</accession>
<dbReference type="CDD" id="cd02069">
    <property type="entry name" value="methionine_synthase_B12_BD"/>
    <property type="match status" value="1"/>
</dbReference>
<dbReference type="Gene3D" id="3.20.20.20">
    <property type="entry name" value="Dihydropteroate synthase-like"/>
    <property type="match status" value="1"/>
</dbReference>
<feature type="domain" description="B12-binding N-terminal" evidence="29">
    <location>
        <begin position="681"/>
        <end position="775"/>
    </location>
</feature>
<dbReference type="SMART" id="SM01018">
    <property type="entry name" value="B12-binding_2"/>
    <property type="match status" value="1"/>
</dbReference>
<feature type="binding site" evidence="23">
    <location>
        <position position="847"/>
    </location>
    <ligand>
        <name>methylcob(III)alamin</name>
        <dbReference type="ChEBI" id="CHEBI:28115"/>
    </ligand>
</feature>
<feature type="binding site" evidence="23">
    <location>
        <begin position="795"/>
        <end position="799"/>
    </location>
    <ligand>
        <name>methylcob(III)alamin</name>
        <dbReference type="ChEBI" id="CHEBI:28115"/>
    </ligand>
</feature>
<evidence type="ECO:0000313" key="31">
    <source>
        <dbReference type="Proteomes" id="UP000230790"/>
    </source>
</evidence>
<evidence type="ECO:0000256" key="19">
    <source>
        <dbReference type="ARBA" id="ARBA00031040"/>
    </source>
</evidence>
<feature type="binding site" evidence="23">
    <location>
        <position position="989"/>
    </location>
    <ligand>
        <name>S-adenosyl-L-methionine</name>
        <dbReference type="ChEBI" id="CHEBI:59789"/>
    </ligand>
</feature>
<evidence type="ECO:0000256" key="1">
    <source>
        <dbReference type="ARBA" id="ARBA00001700"/>
    </source>
</evidence>
<evidence type="ECO:0000259" key="28">
    <source>
        <dbReference type="PROSITE" id="PS51332"/>
    </source>
</evidence>
<evidence type="ECO:0000256" key="15">
    <source>
        <dbReference type="ARBA" id="ARBA00022833"/>
    </source>
</evidence>
<evidence type="ECO:0000259" key="26">
    <source>
        <dbReference type="PROSITE" id="PS50972"/>
    </source>
</evidence>
<dbReference type="Pfam" id="PF00809">
    <property type="entry name" value="Pterin_bind"/>
    <property type="match status" value="1"/>
</dbReference>
<dbReference type="FunFam" id="3.40.50.280:FF:000001">
    <property type="entry name" value="Methionine synthase"/>
    <property type="match status" value="1"/>
</dbReference>
<dbReference type="EMBL" id="PGTN01000004">
    <property type="protein sequence ID" value="PJF48877.1"/>
    <property type="molecule type" value="Genomic_DNA"/>
</dbReference>
<dbReference type="Gene3D" id="1.10.1240.10">
    <property type="entry name" value="Methionine synthase domain"/>
    <property type="match status" value="1"/>
</dbReference>
<feature type="binding site" evidence="23">
    <location>
        <begin position="1266"/>
        <end position="1267"/>
    </location>
    <ligand>
        <name>S-adenosyl-L-methionine</name>
        <dbReference type="ChEBI" id="CHEBI:59789"/>
    </ligand>
</feature>
<evidence type="ECO:0000256" key="21">
    <source>
        <dbReference type="PIRNR" id="PIRNR000381"/>
    </source>
</evidence>
<evidence type="ECO:0000259" key="29">
    <source>
        <dbReference type="PROSITE" id="PS51337"/>
    </source>
</evidence>
<evidence type="ECO:0000256" key="8">
    <source>
        <dbReference type="ARBA" id="ARBA00022603"/>
    </source>
</evidence>
<evidence type="ECO:0000256" key="4">
    <source>
        <dbReference type="ARBA" id="ARBA00005178"/>
    </source>
</evidence>
<comment type="cofactor">
    <cofactor evidence="2 21 24">
        <name>Zn(2+)</name>
        <dbReference type="ChEBI" id="CHEBI:29105"/>
    </cofactor>
</comment>
<evidence type="ECO:0000256" key="20">
    <source>
        <dbReference type="NCBIfam" id="TIGR02082"/>
    </source>
</evidence>
<dbReference type="InterPro" id="IPR003726">
    <property type="entry name" value="HCY_dom"/>
</dbReference>
<dbReference type="NCBIfam" id="NF007024">
    <property type="entry name" value="PRK09490.1"/>
    <property type="match status" value="1"/>
</dbReference>
<evidence type="ECO:0000256" key="3">
    <source>
        <dbReference type="ARBA" id="ARBA00001956"/>
    </source>
</evidence>
<feature type="domain" description="Pterin-binding" evidence="26">
    <location>
        <begin position="382"/>
        <end position="643"/>
    </location>
</feature>
<dbReference type="GO" id="GO:0050667">
    <property type="term" value="P:homocysteine metabolic process"/>
    <property type="evidence" value="ECO:0007669"/>
    <property type="project" value="TreeGrafter"/>
</dbReference>
<keyword evidence="10 21" id="KW-0846">Cobalamin</keyword>
<dbReference type="InterPro" id="IPR011822">
    <property type="entry name" value="MetH"/>
</dbReference>
<name>A0A2M8QGF0_9CHLR</name>